<feature type="chain" id="PRO_5005486960" evidence="1">
    <location>
        <begin position="28"/>
        <end position="568"/>
    </location>
</feature>
<dbReference type="GO" id="GO:0015833">
    <property type="term" value="P:peptide transport"/>
    <property type="evidence" value="ECO:0007669"/>
    <property type="project" value="TreeGrafter"/>
</dbReference>
<evidence type="ECO:0000313" key="4">
    <source>
        <dbReference type="Proteomes" id="UP000065807"/>
    </source>
</evidence>
<dbReference type="PANTHER" id="PTHR30290:SF82">
    <property type="entry name" value="ABC-TYPE DIPEPTIDE_OLIGOPEPTIDE TRANSPORT SYSTEM, PERIPLASMIC COMPONENT"/>
    <property type="match status" value="1"/>
</dbReference>
<dbReference type="InterPro" id="IPR000914">
    <property type="entry name" value="SBP_5_dom"/>
</dbReference>
<keyword evidence="1" id="KW-0732">Signal</keyword>
<dbReference type="SUPFAM" id="SSF53850">
    <property type="entry name" value="Periplasmic binding protein-like II"/>
    <property type="match status" value="1"/>
</dbReference>
<dbReference type="Gene3D" id="3.90.76.10">
    <property type="entry name" value="Dipeptide-binding Protein, Domain 1"/>
    <property type="match status" value="1"/>
</dbReference>
<reference evidence="4" key="1">
    <citation type="submission" date="2015-07" db="EMBL/GenBank/DDBJ databases">
        <title>Complete genome sequence and phylogenetic analysis of Limnochorda pilosa.</title>
        <authorList>
            <person name="Watanabe M."/>
            <person name="Kojima H."/>
            <person name="Fukui M."/>
        </authorList>
    </citation>
    <scope>NUCLEOTIDE SEQUENCE [LARGE SCALE GENOMIC DNA]</scope>
    <source>
        <strain evidence="4">HC45</strain>
    </source>
</reference>
<name>A0A0K2SIF2_LIMPI</name>
<dbReference type="InterPro" id="IPR039424">
    <property type="entry name" value="SBP_5"/>
</dbReference>
<reference evidence="4" key="2">
    <citation type="journal article" date="2016" name="Int. J. Syst. Evol. Microbiol.">
        <title>Complete genome sequence and cell structure of Limnochorda pilosa, a Gram-negative spore-former within the phylum Firmicutes.</title>
        <authorList>
            <person name="Watanabe M."/>
            <person name="Kojima H."/>
            <person name="Fukui M."/>
        </authorList>
    </citation>
    <scope>NUCLEOTIDE SEQUENCE [LARGE SCALE GENOMIC DNA]</scope>
    <source>
        <strain evidence="4">HC45</strain>
    </source>
</reference>
<evidence type="ECO:0000259" key="2">
    <source>
        <dbReference type="Pfam" id="PF00496"/>
    </source>
</evidence>
<dbReference type="PIRSF" id="PIRSF002741">
    <property type="entry name" value="MppA"/>
    <property type="match status" value="1"/>
</dbReference>
<dbReference type="GO" id="GO:0042597">
    <property type="term" value="C:periplasmic space"/>
    <property type="evidence" value="ECO:0007669"/>
    <property type="project" value="UniProtKB-ARBA"/>
</dbReference>
<dbReference type="AlphaFoldDB" id="A0A0K2SIF2"/>
<keyword evidence="4" id="KW-1185">Reference proteome</keyword>
<dbReference type="Gene3D" id="3.40.190.10">
    <property type="entry name" value="Periplasmic binding protein-like II"/>
    <property type="match status" value="1"/>
</dbReference>
<accession>A0A0K2SIF2</accession>
<protein>
    <submittedName>
        <fullName evidence="3">ABC transporter substrate-binding protein</fullName>
    </submittedName>
</protein>
<dbReference type="Pfam" id="PF00496">
    <property type="entry name" value="SBP_bac_5"/>
    <property type="match status" value="1"/>
</dbReference>
<dbReference type="GO" id="GO:1904680">
    <property type="term" value="F:peptide transmembrane transporter activity"/>
    <property type="evidence" value="ECO:0007669"/>
    <property type="project" value="TreeGrafter"/>
</dbReference>
<dbReference type="KEGG" id="lpil:LIP_0940"/>
<organism evidence="3 4">
    <name type="scientific">Limnochorda pilosa</name>
    <dbReference type="NCBI Taxonomy" id="1555112"/>
    <lineage>
        <taxon>Bacteria</taxon>
        <taxon>Bacillati</taxon>
        <taxon>Bacillota</taxon>
        <taxon>Limnochordia</taxon>
        <taxon>Limnochordales</taxon>
        <taxon>Limnochordaceae</taxon>
        <taxon>Limnochorda</taxon>
    </lineage>
</organism>
<dbReference type="Gene3D" id="3.10.105.10">
    <property type="entry name" value="Dipeptide-binding Protein, Domain 3"/>
    <property type="match status" value="1"/>
</dbReference>
<proteinExistence type="predicted"/>
<feature type="domain" description="Solute-binding protein family 5" evidence="2">
    <location>
        <begin position="100"/>
        <end position="456"/>
    </location>
</feature>
<gene>
    <name evidence="3" type="ORF">LIP_0940</name>
</gene>
<feature type="signal peptide" evidence="1">
    <location>
        <begin position="1"/>
        <end position="27"/>
    </location>
</feature>
<dbReference type="InterPro" id="IPR030678">
    <property type="entry name" value="Peptide/Ni-bd"/>
</dbReference>
<dbReference type="PATRIC" id="fig|1555112.3.peg.979"/>
<dbReference type="PROSITE" id="PS51257">
    <property type="entry name" value="PROKAR_LIPOPROTEIN"/>
    <property type="match status" value="1"/>
</dbReference>
<dbReference type="PANTHER" id="PTHR30290">
    <property type="entry name" value="PERIPLASMIC BINDING COMPONENT OF ABC TRANSPORTER"/>
    <property type="match status" value="1"/>
</dbReference>
<sequence length="568" mass="63918">MRDVIRALAVVAFVLAAACMAASPALAQVLPRGETMYFAGFQWGPVTHFNPLAPNPPWPLGSNANPDQQGPGYVYETLFLYNIVHGQYEPLLGREMNWVDPNTLRIVLQPGTRWQDGRALTSADVVFTFQLAQRYALGYSSFWQYVKSMRAIDDRTVEIALDPSKPNRPLVNQYVSFVMILPQHIWGSVADQGRTALLQFENLNPVGSGPYKVQAYSAERIVLERFDGYWGKSVYGMPVPRYLVHPIFKSNDAGNLALEQAQVDWSQQFVPRVWTIPNVKTWLDEEPYYVPGSIPLMIINVQRPGLANALVRRALAFSIDYALIARTAMSSYSEPARSSLILPTGVEARYFDVENVEQYGWEYDPDRAVEILEEELNARKGSDGIYVLPDGTRLSFTVQTPYGWTDWMAALEVVAQSAKKVGIEVRTEFPQAPVVTTNIQNGTFDMALWYVAQVSPASPWTRFRDVMDDRDVPPVGEQAFQDFGRFSHPDVAPLLDRAASASGDAELKRIYGELDRIFMENVPAIPLMYRPLLFYEFNTTHWTGFPTSANPTAPPLFYISVLRTVSAR</sequence>
<evidence type="ECO:0000313" key="3">
    <source>
        <dbReference type="EMBL" id="BAS26797.1"/>
    </source>
</evidence>
<dbReference type="CDD" id="cd08509">
    <property type="entry name" value="PBP2_TmCBP_oligosaccharides_like"/>
    <property type="match status" value="1"/>
</dbReference>
<dbReference type="RefSeq" id="WP_198409717.1">
    <property type="nucleotide sequence ID" value="NZ_AP014924.1"/>
</dbReference>
<dbReference type="GO" id="GO:0043190">
    <property type="term" value="C:ATP-binding cassette (ABC) transporter complex"/>
    <property type="evidence" value="ECO:0007669"/>
    <property type="project" value="InterPro"/>
</dbReference>
<evidence type="ECO:0000256" key="1">
    <source>
        <dbReference type="SAM" id="SignalP"/>
    </source>
</evidence>
<dbReference type="Proteomes" id="UP000065807">
    <property type="component" value="Chromosome"/>
</dbReference>
<dbReference type="EMBL" id="AP014924">
    <property type="protein sequence ID" value="BAS26797.1"/>
    <property type="molecule type" value="Genomic_DNA"/>
</dbReference>
<dbReference type="STRING" id="1555112.LIP_0940"/>